<evidence type="ECO:0000313" key="3">
    <source>
        <dbReference type="Proteomes" id="UP000736672"/>
    </source>
</evidence>
<sequence length="221" mass="23027">MISSFATSLILPPRGGRLAVAVLAAQPTATTYLIHGCRTEIADLKECDGSTVTMTLGPWARSSSPSEPAITGVFDEFAVYENEGKNYTYSEHCEMSGTVAQACTVIDEGAIGDSVTETLIHEPGRDNEEFTFAPYPVTITQGLHLLVAAESSLYKSPETAGTDDDAPGAMTSEQTLTKSSASDTKASRSTATPEETSVGATRIPCTLVALAAAVIATGALL</sequence>
<gene>
    <name evidence="2" type="ORF">B0J15DRAFT_578570</name>
</gene>
<keyword evidence="3" id="KW-1185">Reference proteome</keyword>
<protein>
    <submittedName>
        <fullName evidence="2">Uncharacterized protein</fullName>
    </submittedName>
</protein>
<dbReference type="OrthoDB" id="5087380at2759"/>
<name>A0A9P9KTV4_FUSSL</name>
<reference evidence="2" key="1">
    <citation type="journal article" date="2021" name="Nat. Commun.">
        <title>Genetic determinants of endophytism in the Arabidopsis root mycobiome.</title>
        <authorList>
            <person name="Mesny F."/>
            <person name="Miyauchi S."/>
            <person name="Thiergart T."/>
            <person name="Pickel B."/>
            <person name="Atanasova L."/>
            <person name="Karlsson M."/>
            <person name="Huettel B."/>
            <person name="Barry K.W."/>
            <person name="Haridas S."/>
            <person name="Chen C."/>
            <person name="Bauer D."/>
            <person name="Andreopoulos W."/>
            <person name="Pangilinan J."/>
            <person name="LaButti K."/>
            <person name="Riley R."/>
            <person name="Lipzen A."/>
            <person name="Clum A."/>
            <person name="Drula E."/>
            <person name="Henrissat B."/>
            <person name="Kohler A."/>
            <person name="Grigoriev I.V."/>
            <person name="Martin F.M."/>
            <person name="Hacquard S."/>
        </authorList>
    </citation>
    <scope>NUCLEOTIDE SEQUENCE</scope>
    <source>
        <strain evidence="2">FSSC 5 MPI-SDFR-AT-0091</strain>
    </source>
</reference>
<feature type="compositionally biased region" description="Polar residues" evidence="1">
    <location>
        <begin position="171"/>
        <end position="198"/>
    </location>
</feature>
<dbReference type="AlphaFoldDB" id="A0A9P9KTV4"/>
<proteinExistence type="predicted"/>
<accession>A0A9P9KTV4</accession>
<evidence type="ECO:0000313" key="2">
    <source>
        <dbReference type="EMBL" id="KAH7268426.1"/>
    </source>
</evidence>
<feature type="region of interest" description="Disordered" evidence="1">
    <location>
        <begin position="156"/>
        <end position="198"/>
    </location>
</feature>
<evidence type="ECO:0000256" key="1">
    <source>
        <dbReference type="SAM" id="MobiDB-lite"/>
    </source>
</evidence>
<dbReference type="Proteomes" id="UP000736672">
    <property type="component" value="Unassembled WGS sequence"/>
</dbReference>
<comment type="caution">
    <text evidence="2">The sequence shown here is derived from an EMBL/GenBank/DDBJ whole genome shotgun (WGS) entry which is preliminary data.</text>
</comment>
<dbReference type="EMBL" id="JAGTJS010000005">
    <property type="protein sequence ID" value="KAH7268426.1"/>
    <property type="molecule type" value="Genomic_DNA"/>
</dbReference>
<organism evidence="2 3">
    <name type="scientific">Fusarium solani</name>
    <name type="common">Filamentous fungus</name>
    <dbReference type="NCBI Taxonomy" id="169388"/>
    <lineage>
        <taxon>Eukaryota</taxon>
        <taxon>Fungi</taxon>
        <taxon>Dikarya</taxon>
        <taxon>Ascomycota</taxon>
        <taxon>Pezizomycotina</taxon>
        <taxon>Sordariomycetes</taxon>
        <taxon>Hypocreomycetidae</taxon>
        <taxon>Hypocreales</taxon>
        <taxon>Nectriaceae</taxon>
        <taxon>Fusarium</taxon>
        <taxon>Fusarium solani species complex</taxon>
    </lineage>
</organism>